<dbReference type="SUPFAM" id="SSF47473">
    <property type="entry name" value="EF-hand"/>
    <property type="match status" value="1"/>
</dbReference>
<evidence type="ECO:0000256" key="1">
    <source>
        <dbReference type="ARBA" id="ARBA00022723"/>
    </source>
</evidence>
<dbReference type="PROSITE" id="PS00018">
    <property type="entry name" value="EF_HAND_1"/>
    <property type="match status" value="3"/>
</dbReference>
<dbReference type="PANTHER" id="PTHR10827">
    <property type="entry name" value="RETICULOCALBIN"/>
    <property type="match status" value="1"/>
</dbReference>
<dbReference type="PROSITE" id="PS50222">
    <property type="entry name" value="EF_HAND_2"/>
    <property type="match status" value="2"/>
</dbReference>
<reference evidence="6" key="1">
    <citation type="journal article" date="2014" name="Int. J. Syst. Evol. Microbiol.">
        <title>Complete genome sequence of Corynebacterium casei LMG S-19264T (=DSM 44701T), isolated from a smear-ripened cheese.</title>
        <authorList>
            <consortium name="US DOE Joint Genome Institute (JGI-PGF)"/>
            <person name="Walter F."/>
            <person name="Albersmeier A."/>
            <person name="Kalinowski J."/>
            <person name="Ruckert C."/>
        </authorList>
    </citation>
    <scope>NUCLEOTIDE SEQUENCE</scope>
    <source>
        <strain evidence="6">KCTC 42097</strain>
    </source>
</reference>
<dbReference type="InterPro" id="IPR011992">
    <property type="entry name" value="EF-hand-dom_pair"/>
</dbReference>
<keyword evidence="4" id="KW-0732">Signal</keyword>
<feature type="chain" id="PRO_5035146166" description="EF-hand domain-containing protein" evidence="4">
    <location>
        <begin position="23"/>
        <end position="176"/>
    </location>
</feature>
<evidence type="ECO:0000313" key="6">
    <source>
        <dbReference type="EMBL" id="GHC65751.1"/>
    </source>
</evidence>
<sequence>MKKIVLPAIAALSFAAGTLAFAQAQPQPAPNERAARQEQPKRTHVSREQFGERRLGALKSADMNGDGKLSHEELEKFALKQQAKRAADRMTRRLDIDGDGIVTLAEIERHQQKRFALFDRNDDGKLERREWREMRRKVPHHGDAHRWHHGPESHQGKPHDWPRQSRPMQDEGKMEL</sequence>
<evidence type="ECO:0000259" key="5">
    <source>
        <dbReference type="PROSITE" id="PS50222"/>
    </source>
</evidence>
<dbReference type="GO" id="GO:0005509">
    <property type="term" value="F:calcium ion binding"/>
    <property type="evidence" value="ECO:0007669"/>
    <property type="project" value="InterPro"/>
</dbReference>
<keyword evidence="1" id="KW-0479">Metal-binding</keyword>
<feature type="region of interest" description="Disordered" evidence="3">
    <location>
        <begin position="135"/>
        <end position="176"/>
    </location>
</feature>
<dbReference type="RefSeq" id="WP_189488226.1">
    <property type="nucleotide sequence ID" value="NZ_BMZO01000002.1"/>
</dbReference>
<feature type="signal peptide" evidence="4">
    <location>
        <begin position="1"/>
        <end position="22"/>
    </location>
</feature>
<evidence type="ECO:0000256" key="2">
    <source>
        <dbReference type="ARBA" id="ARBA00022737"/>
    </source>
</evidence>
<dbReference type="InterPro" id="IPR002048">
    <property type="entry name" value="EF_hand_dom"/>
</dbReference>
<feature type="domain" description="EF-hand" evidence="5">
    <location>
        <begin position="57"/>
        <end position="84"/>
    </location>
</feature>
<dbReference type="InterPro" id="IPR018247">
    <property type="entry name" value="EF_Hand_1_Ca_BS"/>
</dbReference>
<comment type="caution">
    <text evidence="6">The sequence shown here is derived from an EMBL/GenBank/DDBJ whole genome shotgun (WGS) entry which is preliminary data.</text>
</comment>
<keyword evidence="2" id="KW-0677">Repeat</keyword>
<organism evidence="6 7">
    <name type="scientific">Limoniibacter endophyticus</name>
    <dbReference type="NCBI Taxonomy" id="1565040"/>
    <lineage>
        <taxon>Bacteria</taxon>
        <taxon>Pseudomonadati</taxon>
        <taxon>Pseudomonadota</taxon>
        <taxon>Alphaproteobacteria</taxon>
        <taxon>Hyphomicrobiales</taxon>
        <taxon>Bartonellaceae</taxon>
        <taxon>Limoniibacter</taxon>
    </lineage>
</organism>
<accession>A0A8J3GGM1</accession>
<protein>
    <recommendedName>
        <fullName evidence="5">EF-hand domain-containing protein</fullName>
    </recommendedName>
</protein>
<dbReference type="AlphaFoldDB" id="A0A8J3GGM1"/>
<feature type="compositionally biased region" description="Basic and acidic residues" evidence="3">
    <location>
        <begin position="33"/>
        <end position="55"/>
    </location>
</feature>
<feature type="domain" description="EF-hand" evidence="5">
    <location>
        <begin position="106"/>
        <end position="141"/>
    </location>
</feature>
<feature type="region of interest" description="Disordered" evidence="3">
    <location>
        <begin position="25"/>
        <end position="67"/>
    </location>
</feature>
<dbReference type="EMBL" id="BMZO01000002">
    <property type="protein sequence ID" value="GHC65751.1"/>
    <property type="molecule type" value="Genomic_DNA"/>
</dbReference>
<keyword evidence="7" id="KW-1185">Reference proteome</keyword>
<evidence type="ECO:0000256" key="3">
    <source>
        <dbReference type="SAM" id="MobiDB-lite"/>
    </source>
</evidence>
<reference evidence="6" key="2">
    <citation type="submission" date="2020-09" db="EMBL/GenBank/DDBJ databases">
        <authorList>
            <person name="Sun Q."/>
            <person name="Kim S."/>
        </authorList>
    </citation>
    <scope>NUCLEOTIDE SEQUENCE</scope>
    <source>
        <strain evidence="6">KCTC 42097</strain>
    </source>
</reference>
<name>A0A8J3GGM1_9HYPH</name>
<evidence type="ECO:0000313" key="7">
    <source>
        <dbReference type="Proteomes" id="UP000641137"/>
    </source>
</evidence>
<dbReference type="Pfam" id="PF13202">
    <property type="entry name" value="EF-hand_5"/>
    <property type="match status" value="2"/>
</dbReference>
<dbReference type="Gene3D" id="1.10.238.10">
    <property type="entry name" value="EF-hand"/>
    <property type="match status" value="1"/>
</dbReference>
<proteinExistence type="predicted"/>
<dbReference type="PANTHER" id="PTHR10827:SF98">
    <property type="entry name" value="45 KDA CALCIUM-BINDING PROTEIN"/>
    <property type="match status" value="1"/>
</dbReference>
<gene>
    <name evidence="6" type="ORF">GCM10010136_08710</name>
</gene>
<feature type="compositionally biased region" description="Basic and acidic residues" evidence="3">
    <location>
        <begin position="140"/>
        <end position="176"/>
    </location>
</feature>
<evidence type="ECO:0000256" key="4">
    <source>
        <dbReference type="SAM" id="SignalP"/>
    </source>
</evidence>
<dbReference type="Proteomes" id="UP000641137">
    <property type="component" value="Unassembled WGS sequence"/>
</dbReference>